<organism evidence="3 4">
    <name type="scientific">Candidatus Falkowbacteria bacterium CG10_big_fil_rev_8_21_14_0_10_39_9</name>
    <dbReference type="NCBI Taxonomy" id="1974566"/>
    <lineage>
        <taxon>Bacteria</taxon>
        <taxon>Candidatus Falkowiibacteriota</taxon>
    </lineage>
</organism>
<evidence type="ECO:0000313" key="3">
    <source>
        <dbReference type="EMBL" id="PIT94830.1"/>
    </source>
</evidence>
<feature type="region of interest" description="Disordered" evidence="1">
    <location>
        <begin position="91"/>
        <end position="118"/>
    </location>
</feature>
<reference evidence="4" key="1">
    <citation type="submission" date="2017-09" db="EMBL/GenBank/DDBJ databases">
        <title>Depth-based differentiation of microbial function through sediment-hosted aquifers and enrichment of novel symbionts in the deep terrestrial subsurface.</title>
        <authorList>
            <person name="Probst A.J."/>
            <person name="Ladd B."/>
            <person name="Jarett J.K."/>
            <person name="Geller-Mcgrath D.E."/>
            <person name="Sieber C.M.K."/>
            <person name="Emerson J.B."/>
            <person name="Anantharaman K."/>
            <person name="Thomas B.C."/>
            <person name="Malmstrom R."/>
            <person name="Stieglmeier M."/>
            <person name="Klingl A."/>
            <person name="Woyke T."/>
            <person name="Ryan C.M."/>
            <person name="Banfield J.F."/>
        </authorList>
    </citation>
    <scope>NUCLEOTIDE SEQUENCE [LARGE SCALE GENOMIC DNA]</scope>
</reference>
<evidence type="ECO:0000256" key="1">
    <source>
        <dbReference type="SAM" id="MobiDB-lite"/>
    </source>
</evidence>
<sequence length="118" mass="12814">MKKVFKLLAYIFVSSVIVFGVVIIIYRQNIFEYLNSINNLGVSTGAVLDDIKNGNNLAVDLLNLSIVNNPKFKKMQLTTVDLTGLNISTSTELGEGNTPGPETGPTFDVGNSNPFKAF</sequence>
<evidence type="ECO:0000313" key="4">
    <source>
        <dbReference type="Proteomes" id="UP000228900"/>
    </source>
</evidence>
<keyword evidence="2" id="KW-1133">Transmembrane helix</keyword>
<accession>A0A2M6WPX5</accession>
<dbReference type="AlphaFoldDB" id="A0A2M6WPX5"/>
<dbReference type="Proteomes" id="UP000228900">
    <property type="component" value="Unassembled WGS sequence"/>
</dbReference>
<proteinExistence type="predicted"/>
<feature type="compositionally biased region" description="Low complexity" evidence="1">
    <location>
        <begin position="91"/>
        <end position="106"/>
    </location>
</feature>
<feature type="transmembrane region" description="Helical" evidence="2">
    <location>
        <begin position="7"/>
        <end position="26"/>
    </location>
</feature>
<evidence type="ECO:0000256" key="2">
    <source>
        <dbReference type="SAM" id="Phobius"/>
    </source>
</evidence>
<comment type="caution">
    <text evidence="3">The sequence shown here is derived from an EMBL/GenBank/DDBJ whole genome shotgun (WGS) entry which is preliminary data.</text>
</comment>
<feature type="compositionally biased region" description="Polar residues" evidence="1">
    <location>
        <begin position="109"/>
        <end position="118"/>
    </location>
</feature>
<keyword evidence="2" id="KW-0812">Transmembrane</keyword>
<dbReference type="EMBL" id="PFAQ01000034">
    <property type="protein sequence ID" value="PIT94830.1"/>
    <property type="molecule type" value="Genomic_DNA"/>
</dbReference>
<name>A0A2M6WPX5_9BACT</name>
<protein>
    <submittedName>
        <fullName evidence="3">Uncharacterized protein</fullName>
    </submittedName>
</protein>
<gene>
    <name evidence="3" type="ORF">COT98_02030</name>
</gene>
<keyword evidence="2" id="KW-0472">Membrane</keyword>